<name>S2JFF4_MUCC1</name>
<accession>S2JFF4</accession>
<organism evidence="2 3">
    <name type="scientific">Mucor circinelloides f. circinelloides (strain 1006PhL)</name>
    <name type="common">Mucormycosis agent</name>
    <name type="synonym">Calyptromyces circinelloides</name>
    <dbReference type="NCBI Taxonomy" id="1220926"/>
    <lineage>
        <taxon>Eukaryota</taxon>
        <taxon>Fungi</taxon>
        <taxon>Fungi incertae sedis</taxon>
        <taxon>Mucoromycota</taxon>
        <taxon>Mucoromycotina</taxon>
        <taxon>Mucoromycetes</taxon>
        <taxon>Mucorales</taxon>
        <taxon>Mucorineae</taxon>
        <taxon>Mucoraceae</taxon>
        <taxon>Mucor</taxon>
    </lineage>
</organism>
<feature type="region of interest" description="Disordered" evidence="1">
    <location>
        <begin position="54"/>
        <end position="130"/>
    </location>
</feature>
<dbReference type="InParanoid" id="S2JFF4"/>
<dbReference type="AlphaFoldDB" id="S2JFF4"/>
<dbReference type="Proteomes" id="UP000014254">
    <property type="component" value="Unassembled WGS sequence"/>
</dbReference>
<dbReference type="OrthoDB" id="1112795at2759"/>
<evidence type="ECO:0000313" key="2">
    <source>
        <dbReference type="EMBL" id="EPB88996.1"/>
    </source>
</evidence>
<dbReference type="VEuPathDB" id="FungiDB:HMPREF1544_04257"/>
<keyword evidence="3" id="KW-1185">Reference proteome</keyword>
<proteinExistence type="predicted"/>
<feature type="compositionally biased region" description="Gly residues" evidence="1">
    <location>
        <begin position="90"/>
        <end position="112"/>
    </location>
</feature>
<gene>
    <name evidence="2" type="ORF">HMPREF1544_04257</name>
</gene>
<sequence length="130" mass="13567">MNDPILTEAIRAAHTYEGNRTEIDSSGGDFGGSMVDDPMDLSVAERRELYHMMKPSWNGSGGNGFRGGGNNGFRSGFRGGSRSGSNSSHGGRGGRGGQQQRGARGGARGGGRANDLAITRESVPLLRAIN</sequence>
<dbReference type="eggNOG" id="ENOG502S0EN">
    <property type="taxonomic scope" value="Eukaryota"/>
</dbReference>
<reference evidence="3" key="1">
    <citation type="submission" date="2013-05" db="EMBL/GenBank/DDBJ databases">
        <title>The Genome sequence of Mucor circinelloides f. circinelloides 1006PhL.</title>
        <authorList>
            <consortium name="The Broad Institute Genomics Platform"/>
            <person name="Cuomo C."/>
            <person name="Earl A."/>
            <person name="Findley K."/>
            <person name="Lee S.C."/>
            <person name="Walker B."/>
            <person name="Young S."/>
            <person name="Zeng Q."/>
            <person name="Gargeya S."/>
            <person name="Fitzgerald M."/>
            <person name="Haas B."/>
            <person name="Abouelleil A."/>
            <person name="Allen A.W."/>
            <person name="Alvarado L."/>
            <person name="Arachchi H.M."/>
            <person name="Berlin A.M."/>
            <person name="Chapman S.B."/>
            <person name="Gainer-Dewar J."/>
            <person name="Goldberg J."/>
            <person name="Griggs A."/>
            <person name="Gujja S."/>
            <person name="Hansen M."/>
            <person name="Howarth C."/>
            <person name="Imamovic A."/>
            <person name="Ireland A."/>
            <person name="Larimer J."/>
            <person name="McCowan C."/>
            <person name="Murphy C."/>
            <person name="Pearson M."/>
            <person name="Poon T.W."/>
            <person name="Priest M."/>
            <person name="Roberts A."/>
            <person name="Saif S."/>
            <person name="Shea T."/>
            <person name="Sisk P."/>
            <person name="Sykes S."/>
            <person name="Wortman J."/>
            <person name="Nusbaum C."/>
            <person name="Birren B."/>
        </authorList>
    </citation>
    <scope>NUCLEOTIDE SEQUENCE [LARGE SCALE GENOMIC DNA]</scope>
    <source>
        <strain evidence="3">1006PhL</strain>
    </source>
</reference>
<evidence type="ECO:0000256" key="1">
    <source>
        <dbReference type="SAM" id="MobiDB-lite"/>
    </source>
</evidence>
<feature type="region of interest" description="Disordered" evidence="1">
    <location>
        <begin position="17"/>
        <end position="37"/>
    </location>
</feature>
<protein>
    <submittedName>
        <fullName evidence="2">Uncharacterized protein</fullName>
    </submittedName>
</protein>
<feature type="compositionally biased region" description="Gly residues" evidence="1">
    <location>
        <begin position="59"/>
        <end position="82"/>
    </location>
</feature>
<dbReference type="EMBL" id="KE123942">
    <property type="protein sequence ID" value="EPB88996.1"/>
    <property type="molecule type" value="Genomic_DNA"/>
</dbReference>
<evidence type="ECO:0000313" key="3">
    <source>
        <dbReference type="Proteomes" id="UP000014254"/>
    </source>
</evidence>